<keyword evidence="2" id="KW-1133">Transmembrane helix</keyword>
<keyword evidence="5" id="KW-1185">Reference proteome</keyword>
<evidence type="ECO:0000313" key="4">
    <source>
        <dbReference type="EMBL" id="KAG0688449.1"/>
    </source>
</evidence>
<name>A0A9P6WJQ8_9ASCO</name>
<feature type="compositionally biased region" description="Basic residues" evidence="1">
    <location>
        <begin position="1312"/>
        <end position="1322"/>
    </location>
</feature>
<dbReference type="CDD" id="cd20071">
    <property type="entry name" value="SET_SMYD"/>
    <property type="match status" value="1"/>
</dbReference>
<evidence type="ECO:0000259" key="3">
    <source>
        <dbReference type="PROSITE" id="PS50280"/>
    </source>
</evidence>
<feature type="compositionally biased region" description="Acidic residues" evidence="1">
    <location>
        <begin position="1030"/>
        <end position="1048"/>
    </location>
</feature>
<keyword evidence="2" id="KW-0472">Membrane</keyword>
<feature type="region of interest" description="Disordered" evidence="1">
    <location>
        <begin position="1299"/>
        <end position="1322"/>
    </location>
</feature>
<proteinExistence type="predicted"/>
<keyword evidence="2" id="KW-0812">Transmembrane</keyword>
<dbReference type="Gene3D" id="2.170.270.10">
    <property type="entry name" value="SET domain"/>
    <property type="match status" value="1"/>
</dbReference>
<accession>A0A9P6WJQ8</accession>
<comment type="caution">
    <text evidence="4">The sequence shown here is derived from an EMBL/GenBank/DDBJ whole genome shotgun (WGS) entry which is preliminary data.</text>
</comment>
<dbReference type="SUPFAM" id="SSF82199">
    <property type="entry name" value="SET domain"/>
    <property type="match status" value="1"/>
</dbReference>
<gene>
    <name evidence="4" type="ORF">C6P40_000967</name>
</gene>
<dbReference type="Proteomes" id="UP000697127">
    <property type="component" value="Unassembled WGS sequence"/>
</dbReference>
<dbReference type="InterPro" id="IPR001214">
    <property type="entry name" value="SET_dom"/>
</dbReference>
<dbReference type="PANTHER" id="PTHR12197:SF251">
    <property type="entry name" value="EG:BACR7C10.4 PROTEIN"/>
    <property type="match status" value="1"/>
</dbReference>
<dbReference type="PANTHER" id="PTHR12197">
    <property type="entry name" value="HISTONE-LYSINE N-METHYLTRANSFERASE SMYD"/>
    <property type="match status" value="1"/>
</dbReference>
<dbReference type="Pfam" id="PF00856">
    <property type="entry name" value="SET"/>
    <property type="match status" value="1"/>
</dbReference>
<dbReference type="PROSITE" id="PS50280">
    <property type="entry name" value="SET"/>
    <property type="match status" value="1"/>
</dbReference>
<reference evidence="4" key="1">
    <citation type="submission" date="2020-11" db="EMBL/GenBank/DDBJ databases">
        <title>Kefir isolates.</title>
        <authorList>
            <person name="Marcisauskas S."/>
            <person name="Kim Y."/>
            <person name="Blasche S."/>
        </authorList>
    </citation>
    <scope>NUCLEOTIDE SEQUENCE</scope>
    <source>
        <strain evidence="4">Olga-1</strain>
    </source>
</reference>
<feature type="region of interest" description="Disordered" evidence="1">
    <location>
        <begin position="880"/>
        <end position="900"/>
    </location>
</feature>
<evidence type="ECO:0000256" key="2">
    <source>
        <dbReference type="SAM" id="Phobius"/>
    </source>
</evidence>
<evidence type="ECO:0000256" key="1">
    <source>
        <dbReference type="SAM" id="MobiDB-lite"/>
    </source>
</evidence>
<feature type="domain" description="SET" evidence="3">
    <location>
        <begin position="266"/>
        <end position="361"/>
    </location>
</feature>
<feature type="transmembrane region" description="Helical" evidence="2">
    <location>
        <begin position="981"/>
        <end position="1005"/>
    </location>
</feature>
<evidence type="ECO:0000313" key="5">
    <source>
        <dbReference type="Proteomes" id="UP000697127"/>
    </source>
</evidence>
<dbReference type="InterPro" id="IPR050869">
    <property type="entry name" value="H3K4_H4K5_MeTrfase"/>
</dbReference>
<protein>
    <recommendedName>
        <fullName evidence="3">SET domain-containing protein</fullName>
    </recommendedName>
</protein>
<dbReference type="Gene3D" id="1.10.220.160">
    <property type="match status" value="1"/>
</dbReference>
<dbReference type="GO" id="GO:0005634">
    <property type="term" value="C:nucleus"/>
    <property type="evidence" value="ECO:0007669"/>
    <property type="project" value="TreeGrafter"/>
</dbReference>
<dbReference type="Gene3D" id="6.10.140.2220">
    <property type="match status" value="1"/>
</dbReference>
<dbReference type="InterPro" id="IPR046341">
    <property type="entry name" value="SET_dom_sf"/>
</dbReference>
<dbReference type="EMBL" id="PUHW01000150">
    <property type="protein sequence ID" value="KAG0688449.1"/>
    <property type="molecule type" value="Genomic_DNA"/>
</dbReference>
<feature type="region of interest" description="Disordered" evidence="1">
    <location>
        <begin position="1030"/>
        <end position="1064"/>
    </location>
</feature>
<organism evidence="4 5">
    <name type="scientific">Pichia californica</name>
    <dbReference type="NCBI Taxonomy" id="460514"/>
    <lineage>
        <taxon>Eukaryota</taxon>
        <taxon>Fungi</taxon>
        <taxon>Dikarya</taxon>
        <taxon>Ascomycota</taxon>
        <taxon>Saccharomycotina</taxon>
        <taxon>Pichiomycetes</taxon>
        <taxon>Pichiales</taxon>
        <taxon>Pichiaceae</taxon>
        <taxon>Pichia</taxon>
    </lineage>
</organism>
<sequence>MNLKEYNKFVNITNLLVENKNSNLIFQRYIEENINDNIEFEDFFSKQYEINNKFNKKFYIRLKNLELINCKERGLKICLKNESILKESKLNSGSILFKFKPMLKVIGFSNENCSYCGKVIFNSLSKEEEEKKNDDYDKDNIEIIECNNCKFRKFCSQECKIKGMLEWHDLECKFIKFIQKELILIGDENENQDINNDSNNYIERIILILITTFRLLIKLVRSEFKNLEIVKNMSDHLKLYKKYIKEGKYECKEHEEIFKETKDIFGPLIISYFKKIKNDNKSTKDINQDGICKILFLVFINISSVMDNFNNCFGLMFDPTFSMINHSCKPNCTLIWKDNGEILVKNIYDLKASEEITINYISIKMPKEMREKRLFSSFFFKCECYQCLVIDKEFDKMLPIECNKCKKINFGFKLENFEYIENFSNNKIKICNNCEEIIPIFKIFKKYFKIFEIFKEINKEFKIKKLQDLSNWSIESDNIYKINNKMFNELIKILKNSFNFISIRSWPMNMLLNIIKILYQIREPNNINNLRLTYLTNIVSEYSFEDIEIININIGSTLYDVCVTSADYLFDQYLKKNNNIEDIDEMIKIIGRGTFALCILSFKYLTLRFEEGEGEEKGKDNKLERNQLDLIQLGLEVKKLLEHAEKAKKGSSSCSLYFSEYGQSKFESSLASYERYMDCGYSSAVSVLCQPLGRLEWGYFEVNGVDSVDNVDNSVSGVGGGFLPPNNNTSSTSTPIPVQDISHELVKRRIKTQTTPTPTSTITPATISDDPVTVYTHVSSGSQSWSINFIIPTITTNSLPSGYTGIGNNSLSNTLYNISNYRSSNYRSSNLYSSSLPSPSSSQFVSTFADLPLSSLKIKSSSTLKNSKYSSHYSLIPITSSSSSTISSSATSSSSLSTSSKSTTTVTEYLDTITYTQVYVVTDSKHTLTTSFLATTSIYVDSLSLTYAISPPAITTDINSLRSRSDFSSIWEDNKLSKGKIAGITIGSIIGFLLIASFILFYFFVNKRNKRNYNFKNFFNKFRIKDVYSDSEDTDDDYDDDYDNDDENLYNSPHIPDRSFKPVPPPIPITNDLESNKLSIINNDIENPKTPINNNNNLINNNNNNSINPDDDDYDDFDMSLFDMKSKLNEINASSEINNYLIPPVPPARKSLSSNRIDKLNYKAKSINSLSSQLPIDRTMGVLYESPNEQVIWDEFESAKSNGLMINSNSNSPIDSVFGIFDDNLNFNQSKNSKSNSYIEQLNINGDYDERLSSLSNKNFKRVRSGSEAKRYEHLANNVNNLKNELEKERLSSPLTNLDYPIIKKEPPPIPKPRKNTKTNYD</sequence>